<evidence type="ECO:0000256" key="3">
    <source>
        <dbReference type="ARBA" id="ARBA00022853"/>
    </source>
</evidence>
<evidence type="ECO:0000259" key="9">
    <source>
        <dbReference type="PROSITE" id="PS52052"/>
    </source>
</evidence>
<feature type="compositionally biased region" description="Basic and acidic residues" evidence="8">
    <location>
        <begin position="188"/>
        <end position="198"/>
    </location>
</feature>
<accession>A0AAY4CZH8</accession>
<dbReference type="Gene3D" id="1.20.5.170">
    <property type="match status" value="1"/>
</dbReference>
<comment type="similarity">
    <text evidence="6">Belongs to the msl-1 family.</text>
</comment>
<evidence type="ECO:0000256" key="1">
    <source>
        <dbReference type="ARBA" id="ARBA00004324"/>
    </source>
</evidence>
<dbReference type="InterPro" id="IPR031840">
    <property type="entry name" value="MSL1_dimer"/>
</dbReference>
<dbReference type="Gene3D" id="6.10.250.2000">
    <property type="match status" value="1"/>
</dbReference>
<dbReference type="Proteomes" id="UP000694580">
    <property type="component" value="Chromosome 7"/>
</dbReference>
<dbReference type="PROSITE" id="PS52052">
    <property type="entry name" value="PEHE"/>
    <property type="match status" value="1"/>
</dbReference>
<dbReference type="GeneTree" id="ENSGT00390000018292"/>
<protein>
    <recommendedName>
        <fullName evidence="9">PEHE domain-containing protein</fullName>
    </recommendedName>
</protein>
<dbReference type="InterPro" id="IPR029332">
    <property type="entry name" value="PEHE_dom"/>
</dbReference>
<dbReference type="Pfam" id="PF16801">
    <property type="entry name" value="MSL1_dimer"/>
    <property type="match status" value="1"/>
</dbReference>
<evidence type="ECO:0000256" key="4">
    <source>
        <dbReference type="ARBA" id="ARBA00023054"/>
    </source>
</evidence>
<keyword evidence="11" id="KW-1185">Reference proteome</keyword>
<gene>
    <name evidence="10" type="primary">msl1a</name>
</gene>
<feature type="region of interest" description="Disordered" evidence="8">
    <location>
        <begin position="377"/>
        <end position="397"/>
    </location>
</feature>
<evidence type="ECO:0000256" key="5">
    <source>
        <dbReference type="ARBA" id="ARBA00023242"/>
    </source>
</evidence>
<feature type="compositionally biased region" description="Basic residues" evidence="8">
    <location>
        <begin position="175"/>
        <end position="185"/>
    </location>
</feature>
<feature type="region of interest" description="Disordered" evidence="8">
    <location>
        <begin position="126"/>
        <end position="206"/>
    </location>
</feature>
<evidence type="ECO:0000256" key="2">
    <source>
        <dbReference type="ARBA" id="ARBA00004642"/>
    </source>
</evidence>
<dbReference type="AlphaFoldDB" id="A0AAY4CZH8"/>
<feature type="coiled-coil region" evidence="7">
    <location>
        <begin position="79"/>
        <end position="123"/>
    </location>
</feature>
<dbReference type="PANTHER" id="PTHR21656:SF2">
    <property type="entry name" value="MALE-SPECIFIC LETHAL 1 HOMOLOG"/>
    <property type="match status" value="1"/>
</dbReference>
<dbReference type="PANTHER" id="PTHR21656">
    <property type="entry name" value="MALE-SPECIFIC LETHAL-1 PROTEIN"/>
    <property type="match status" value="1"/>
</dbReference>
<dbReference type="GO" id="GO:0003682">
    <property type="term" value="F:chromatin binding"/>
    <property type="evidence" value="ECO:0007669"/>
    <property type="project" value="TreeGrafter"/>
</dbReference>
<keyword evidence="3" id="KW-0156">Chromatin regulator</keyword>
<keyword evidence="5" id="KW-0539">Nucleus</keyword>
<reference evidence="10" key="2">
    <citation type="submission" date="2025-08" db="UniProtKB">
        <authorList>
            <consortium name="Ensembl"/>
        </authorList>
    </citation>
    <scope>IDENTIFICATION</scope>
</reference>
<keyword evidence="4 7" id="KW-0175">Coiled coil</keyword>
<dbReference type="SMART" id="SM01300">
    <property type="entry name" value="PEHE"/>
    <property type="match status" value="1"/>
</dbReference>
<feature type="compositionally biased region" description="Basic residues" evidence="8">
    <location>
        <begin position="388"/>
        <end position="397"/>
    </location>
</feature>
<dbReference type="Pfam" id="PF15275">
    <property type="entry name" value="PEHE"/>
    <property type="match status" value="1"/>
</dbReference>
<comment type="subcellular location">
    <subcellularLocation>
        <location evidence="1">Nucleus speckle</location>
    </subcellularLocation>
    <subcellularLocation>
        <location evidence="2">Nucleus</location>
        <location evidence="2">Nucleoplasm</location>
    </subcellularLocation>
</comment>
<reference evidence="10" key="3">
    <citation type="submission" date="2025-09" db="UniProtKB">
        <authorList>
            <consortium name="Ensembl"/>
        </authorList>
    </citation>
    <scope>IDENTIFICATION</scope>
</reference>
<dbReference type="GO" id="GO:0016607">
    <property type="term" value="C:nuclear speck"/>
    <property type="evidence" value="ECO:0007669"/>
    <property type="project" value="UniProtKB-SubCell"/>
</dbReference>
<evidence type="ECO:0000313" key="10">
    <source>
        <dbReference type="Ensembl" id="ENSDCDP00010038677.1"/>
    </source>
</evidence>
<dbReference type="GO" id="GO:0006325">
    <property type="term" value="P:chromatin organization"/>
    <property type="evidence" value="ECO:0007669"/>
    <property type="project" value="UniProtKB-KW"/>
</dbReference>
<feature type="region of interest" description="Disordered" evidence="8">
    <location>
        <begin position="1"/>
        <end position="72"/>
    </location>
</feature>
<evidence type="ECO:0000313" key="11">
    <source>
        <dbReference type="Proteomes" id="UP000694580"/>
    </source>
</evidence>
<organism evidence="10 11">
    <name type="scientific">Denticeps clupeoides</name>
    <name type="common">denticle herring</name>
    <dbReference type="NCBI Taxonomy" id="299321"/>
    <lineage>
        <taxon>Eukaryota</taxon>
        <taxon>Metazoa</taxon>
        <taxon>Chordata</taxon>
        <taxon>Craniata</taxon>
        <taxon>Vertebrata</taxon>
        <taxon>Euteleostomi</taxon>
        <taxon>Actinopterygii</taxon>
        <taxon>Neopterygii</taxon>
        <taxon>Teleostei</taxon>
        <taxon>Clupei</taxon>
        <taxon>Clupeiformes</taxon>
        <taxon>Denticipitoidei</taxon>
        <taxon>Denticipitidae</taxon>
        <taxon>Denticeps</taxon>
    </lineage>
</organism>
<dbReference type="Ensembl" id="ENSDCDT00010048345.1">
    <property type="protein sequence ID" value="ENSDCDP00010038677.1"/>
    <property type="gene ID" value="ENSDCDG00010024987.1"/>
</dbReference>
<sequence length="397" mass="45515">MGGEGTPVKSKSLFGQTDNSMGKMDPVTSNRNKQPRDVGDMRGALGSLGTPPPELTSGSKWKNMQKCPSHGSSQASCIRQILLLQLELIEQQQNQLQSKSNEIDELKAEKEMLIARIERMEQRLQLIKKGNQEQRVSQTPRQKEPEGHQESPEAPGLSQNPLHTPKQIQYGRGGKGNKRALRRQTRSPVKEEDSHSEEAQDELSLEDRSVVAVAGTSTVLTEEVPYLATTEMYLCCWHQPPPSPWHDQSPTQEENVDVPSWRENIVEPLPEVEAKSISESVEDSAFRKRHSKLELGEKRRKRWDIQRIREQRIFQRLQQRMNKKKVVQEVEPELLSFYPRPEDVQTITITPFLPVVAFGRPLPKLTRQNFELPWIDDQPQARPEVSKKKTPHRTCRR</sequence>
<dbReference type="InterPro" id="IPR026711">
    <property type="entry name" value="Msl-1"/>
</dbReference>
<evidence type="ECO:0000256" key="6">
    <source>
        <dbReference type="ARBA" id="ARBA00061695"/>
    </source>
</evidence>
<name>A0AAY4CZH8_9TELE</name>
<evidence type="ECO:0000256" key="8">
    <source>
        <dbReference type="SAM" id="MobiDB-lite"/>
    </source>
</evidence>
<evidence type="ECO:0000256" key="7">
    <source>
        <dbReference type="SAM" id="Coils"/>
    </source>
</evidence>
<feature type="domain" description="PEHE" evidence="9">
    <location>
        <begin position="255"/>
        <end position="374"/>
    </location>
</feature>
<reference evidence="10 11" key="1">
    <citation type="submission" date="2020-06" db="EMBL/GenBank/DDBJ databases">
        <authorList>
            <consortium name="Wellcome Sanger Institute Data Sharing"/>
        </authorList>
    </citation>
    <scope>NUCLEOTIDE SEQUENCE [LARGE SCALE GENOMIC DNA]</scope>
</reference>
<dbReference type="GO" id="GO:0045893">
    <property type="term" value="P:positive regulation of DNA-templated transcription"/>
    <property type="evidence" value="ECO:0007669"/>
    <property type="project" value="UniProtKB-ARBA"/>
</dbReference>
<dbReference type="GO" id="GO:0072487">
    <property type="term" value="C:MSL complex"/>
    <property type="evidence" value="ECO:0007669"/>
    <property type="project" value="InterPro"/>
</dbReference>
<feature type="compositionally biased region" description="Basic and acidic residues" evidence="8">
    <location>
        <begin position="141"/>
        <end position="151"/>
    </location>
</feature>
<proteinExistence type="inferred from homology"/>
<dbReference type="FunFam" id="1.20.5.170:FF:000047">
    <property type="entry name" value="male-specific lethal 1 homolog isoform X1"/>
    <property type="match status" value="1"/>
</dbReference>